<feature type="compositionally biased region" description="Basic and acidic residues" evidence="4">
    <location>
        <begin position="416"/>
        <end position="427"/>
    </location>
</feature>
<evidence type="ECO:0000313" key="6">
    <source>
        <dbReference type="EMBL" id="MPL87556.1"/>
    </source>
</evidence>
<feature type="region of interest" description="Disordered" evidence="4">
    <location>
        <begin position="416"/>
        <end position="446"/>
    </location>
</feature>
<dbReference type="PRINTS" id="PR01023">
    <property type="entry name" value="NAFLGMOTY"/>
</dbReference>
<proteinExistence type="predicted"/>
<organism evidence="6">
    <name type="scientific">bioreactor metagenome</name>
    <dbReference type="NCBI Taxonomy" id="1076179"/>
    <lineage>
        <taxon>unclassified sequences</taxon>
        <taxon>metagenomes</taxon>
        <taxon>ecological metagenomes</taxon>
    </lineage>
</organism>
<dbReference type="Pfam" id="PF00691">
    <property type="entry name" value="OmpA"/>
    <property type="match status" value="1"/>
</dbReference>
<comment type="subcellular location">
    <subcellularLocation>
        <location evidence="1">Cell outer membrane</location>
    </subcellularLocation>
</comment>
<dbReference type="InterPro" id="IPR036737">
    <property type="entry name" value="OmpA-like_sf"/>
</dbReference>
<dbReference type="InterPro" id="IPR006664">
    <property type="entry name" value="OMP_bac"/>
</dbReference>
<dbReference type="SUPFAM" id="SSF49899">
    <property type="entry name" value="Concanavalin A-like lectins/glucanases"/>
    <property type="match status" value="1"/>
</dbReference>
<feature type="region of interest" description="Disordered" evidence="4">
    <location>
        <begin position="57"/>
        <end position="122"/>
    </location>
</feature>
<dbReference type="SUPFAM" id="SSF103088">
    <property type="entry name" value="OmpA-like"/>
    <property type="match status" value="1"/>
</dbReference>
<dbReference type="PANTHER" id="PTHR30329:SF21">
    <property type="entry name" value="LIPOPROTEIN YIAD-RELATED"/>
    <property type="match status" value="1"/>
</dbReference>
<dbReference type="AlphaFoldDB" id="A0A644V881"/>
<comment type="caution">
    <text evidence="6">The sequence shown here is derived from an EMBL/GenBank/DDBJ whole genome shotgun (WGS) entry which is preliminary data.</text>
</comment>
<dbReference type="InterPro" id="IPR006665">
    <property type="entry name" value="OmpA-like"/>
</dbReference>
<dbReference type="PRINTS" id="PR01021">
    <property type="entry name" value="OMPADOMAIN"/>
</dbReference>
<dbReference type="InterPro" id="IPR013320">
    <property type="entry name" value="ConA-like_dom_sf"/>
</dbReference>
<dbReference type="InterPro" id="IPR050330">
    <property type="entry name" value="Bact_OuterMem_StrucFunc"/>
</dbReference>
<dbReference type="EMBL" id="VSSQ01000241">
    <property type="protein sequence ID" value="MPL87556.1"/>
    <property type="molecule type" value="Genomic_DNA"/>
</dbReference>
<dbReference type="PROSITE" id="PS51123">
    <property type="entry name" value="OMPA_2"/>
    <property type="match status" value="1"/>
</dbReference>
<keyword evidence="2" id="KW-0472">Membrane</keyword>
<dbReference type="CDD" id="cd07185">
    <property type="entry name" value="OmpA_C-like"/>
    <property type="match status" value="1"/>
</dbReference>
<accession>A0A644V881</accession>
<reference evidence="6" key="1">
    <citation type="submission" date="2019-08" db="EMBL/GenBank/DDBJ databases">
        <authorList>
            <person name="Kucharzyk K."/>
            <person name="Murdoch R.W."/>
            <person name="Higgins S."/>
            <person name="Loffler F."/>
        </authorList>
    </citation>
    <scope>NUCLEOTIDE SEQUENCE</scope>
</reference>
<name>A0A644V881_9ZZZZ</name>
<gene>
    <name evidence="6" type="ORF">SDC9_33557</name>
</gene>
<evidence type="ECO:0000256" key="3">
    <source>
        <dbReference type="ARBA" id="ARBA00023237"/>
    </source>
</evidence>
<feature type="domain" description="OmpA-like" evidence="5">
    <location>
        <begin position="336"/>
        <end position="450"/>
    </location>
</feature>
<evidence type="ECO:0000259" key="5">
    <source>
        <dbReference type="PROSITE" id="PS51123"/>
    </source>
</evidence>
<dbReference type="PANTHER" id="PTHR30329">
    <property type="entry name" value="STATOR ELEMENT OF FLAGELLAR MOTOR COMPLEX"/>
    <property type="match status" value="1"/>
</dbReference>
<protein>
    <recommendedName>
        <fullName evidence="5">OmpA-like domain-containing protein</fullName>
    </recommendedName>
</protein>
<evidence type="ECO:0000256" key="4">
    <source>
        <dbReference type="SAM" id="MobiDB-lite"/>
    </source>
</evidence>
<evidence type="ECO:0000256" key="1">
    <source>
        <dbReference type="ARBA" id="ARBA00004442"/>
    </source>
</evidence>
<evidence type="ECO:0000256" key="2">
    <source>
        <dbReference type="ARBA" id="ARBA00023136"/>
    </source>
</evidence>
<feature type="compositionally biased region" description="Basic and acidic residues" evidence="4">
    <location>
        <begin position="104"/>
        <end position="119"/>
    </location>
</feature>
<feature type="compositionally biased region" description="Basic and acidic residues" evidence="4">
    <location>
        <begin position="57"/>
        <end position="97"/>
    </location>
</feature>
<dbReference type="Gene3D" id="3.30.1330.60">
    <property type="entry name" value="OmpA-like domain"/>
    <property type="match status" value="1"/>
</dbReference>
<dbReference type="GO" id="GO:0009279">
    <property type="term" value="C:cell outer membrane"/>
    <property type="evidence" value="ECO:0007669"/>
    <property type="project" value="UniProtKB-SubCell"/>
</dbReference>
<keyword evidence="3" id="KW-0998">Cell outer membrane</keyword>
<sequence length="450" mass="50265">MKNFLTAFLLLFVTTGLFAQIDLNKVVNRSAKKAERNVENRVERRLDRGVDKVLDKTEEGIDETVKGDGKDKKKEDSQSESKNKENKSDSKPDKKQAADNTAPAKDETPAPQEPEKPKPVLEWSKYDFVPGTEIIFEDNQEGEQNGEFPSKWDLAGGVVENAGFGGENVIMFRKCNINGIDGIVPLLKNRKEDYLPEEFTIEFDAYYEKPSQTYRIYLLDTKNQKTLDSGNNVSKRFYLRFDQNSADGKDISTGYYPGFSNANVNSSKPGWRHISISFNKRALKAYIDDARVLNIPNLEINPVGFTLGFHNPSGTLNGFVKNIRIAKGAVPLYDKVLTDGKFVTTGIKFDVNKATIKAESMGTINYVVKMMQDNPTLKFSVEGHTDSDGDEASNLKLSEARAKAVMDKLTELGIAKDRLTSKGHGESKPMAANDSPEGKAQNRRVEFVKF</sequence>